<sequence length="273" mass="29943">MAFLVVTLLFIGVAIYEHVISTSLSLPISPYMTIPTILLPVLALTNAFVYLRFGKSRKRHDALLARALQVVQALCTTVLATLLFSNIVPSAVRDCLLSTIWQRLFSIHDAEAIRRIQDTFNCCGFNTVRDRAWPFADHQSARRCAETYGRQVSCAQPWLRALQQSSGLDFGIVLAVGLFQIATLFLLSGSMALDNEGRVRPRGMIHYGSIDGIDGPETARLLPGVVGDAGDGPGEDGEDTRPDVERESSPATDDSSRVRVRGSVPTQDNNPWQ</sequence>
<feature type="transmembrane region" description="Helical" evidence="2">
    <location>
        <begin position="63"/>
        <end position="84"/>
    </location>
</feature>
<keyword evidence="2" id="KW-0812">Transmembrane</keyword>
<accession>A0A7S9KS01</accession>
<dbReference type="AlphaFoldDB" id="A0A7S9KS01"/>
<feature type="region of interest" description="Disordered" evidence="1">
    <location>
        <begin position="224"/>
        <end position="273"/>
    </location>
</feature>
<evidence type="ECO:0000313" key="4">
    <source>
        <dbReference type="Proteomes" id="UP000594364"/>
    </source>
</evidence>
<keyword evidence="4" id="KW-1185">Reference proteome</keyword>
<feature type="compositionally biased region" description="Basic and acidic residues" evidence="1">
    <location>
        <begin position="239"/>
        <end position="248"/>
    </location>
</feature>
<organism evidence="3 4">
    <name type="scientific">Epichloe festucae (strain Fl1)</name>
    <dbReference type="NCBI Taxonomy" id="877507"/>
    <lineage>
        <taxon>Eukaryota</taxon>
        <taxon>Fungi</taxon>
        <taxon>Dikarya</taxon>
        <taxon>Ascomycota</taxon>
        <taxon>Pezizomycotina</taxon>
        <taxon>Sordariomycetes</taxon>
        <taxon>Hypocreomycetidae</taxon>
        <taxon>Hypocreales</taxon>
        <taxon>Clavicipitaceae</taxon>
        <taxon>Epichloe</taxon>
    </lineage>
</organism>
<dbReference type="Proteomes" id="UP000594364">
    <property type="component" value="Chromosome 3"/>
</dbReference>
<feature type="transmembrane region" description="Helical" evidence="2">
    <location>
        <begin position="170"/>
        <end position="193"/>
    </location>
</feature>
<dbReference type="EMBL" id="CP031387">
    <property type="protein sequence ID" value="QPH00013.1"/>
    <property type="molecule type" value="Genomic_DNA"/>
</dbReference>
<dbReference type="OrthoDB" id="71600at2759"/>
<keyword evidence="2" id="KW-0472">Membrane</keyword>
<keyword evidence="2" id="KW-1133">Transmembrane helix</keyword>
<evidence type="ECO:0000313" key="3">
    <source>
        <dbReference type="EMBL" id="QPH00013.1"/>
    </source>
</evidence>
<evidence type="ECO:0000256" key="2">
    <source>
        <dbReference type="SAM" id="Phobius"/>
    </source>
</evidence>
<proteinExistence type="predicted"/>
<feature type="transmembrane region" description="Helical" evidence="2">
    <location>
        <begin position="30"/>
        <end position="51"/>
    </location>
</feature>
<reference evidence="3 4" key="1">
    <citation type="journal article" date="2018" name="PLoS Genet.">
        <title>Repeat elements organise 3D genome structure and mediate transcription in the filamentous fungus Epichloe festucae.</title>
        <authorList>
            <person name="Winter D.J."/>
            <person name="Ganley A.R.D."/>
            <person name="Young C.A."/>
            <person name="Liachko I."/>
            <person name="Schardl C.L."/>
            <person name="Dupont P.Y."/>
            <person name="Berry D."/>
            <person name="Ram A."/>
            <person name="Scott B."/>
            <person name="Cox M.P."/>
        </authorList>
    </citation>
    <scope>NUCLEOTIDE SEQUENCE [LARGE SCALE GENOMIC DNA]</scope>
    <source>
        <strain evidence="3 4">Fl1</strain>
    </source>
</reference>
<protein>
    <recommendedName>
        <fullName evidence="5">Tetraspanin Tsp3</fullName>
    </recommendedName>
</protein>
<feature type="compositionally biased region" description="Polar residues" evidence="1">
    <location>
        <begin position="264"/>
        <end position="273"/>
    </location>
</feature>
<evidence type="ECO:0000256" key="1">
    <source>
        <dbReference type="SAM" id="MobiDB-lite"/>
    </source>
</evidence>
<name>A0A7S9KS01_EPIFF</name>
<evidence type="ECO:0008006" key="5">
    <source>
        <dbReference type="Google" id="ProtNLM"/>
    </source>
</evidence>
<gene>
    <name evidence="3" type="ORF">C2857_003114</name>
</gene>